<sequence>MENYIERELKILVSKEQFQKILNSYEFKKPIIQTNTYYDTNDQKIKHMNGALRIRTIENTHIFTLKIKKDSITHYEYEKEIQTTNINEIKDPEILGWIQQYDIPTNIKPITSFRTERYTYNFEHGQLCADITSYENHIDYELEYEYIDNHDGISFFNHILNNINTKYEKNCPSKIARAMNDQNLCVKR</sequence>
<evidence type="ECO:0000313" key="3">
    <source>
        <dbReference type="EMBL" id="OUP61461.1"/>
    </source>
</evidence>
<proteinExistence type="predicted"/>
<gene>
    <name evidence="3" type="ORF">B5F14_02405</name>
    <name evidence="2" type="ORF">POG00_01685</name>
</gene>
<dbReference type="RefSeq" id="WP_035401591.1">
    <property type="nucleotide sequence ID" value="NZ_CABKSV010000047.1"/>
</dbReference>
<dbReference type="CDD" id="cd07762">
    <property type="entry name" value="CYTH-like_Pase_1"/>
    <property type="match status" value="1"/>
</dbReference>
<dbReference type="EMBL" id="NFKM01000003">
    <property type="protein sequence ID" value="OUP61461.1"/>
    <property type="molecule type" value="Genomic_DNA"/>
</dbReference>
<dbReference type="EMBL" id="JAQNCK010000003">
    <property type="protein sequence ID" value="MDC0827415.1"/>
    <property type="molecule type" value="Genomic_DNA"/>
</dbReference>
<dbReference type="Proteomes" id="UP000195447">
    <property type="component" value="Unassembled WGS sequence"/>
</dbReference>
<dbReference type="PROSITE" id="PS51707">
    <property type="entry name" value="CYTH"/>
    <property type="match status" value="1"/>
</dbReference>
<dbReference type="InterPro" id="IPR009195">
    <property type="entry name" value="Uncharacterised_YjbK"/>
</dbReference>
<reference evidence="4" key="1">
    <citation type="submission" date="2017-04" db="EMBL/GenBank/DDBJ databases">
        <title>Function of individual gut microbiota members based on whole genome sequencing of pure cultures obtained from chicken caecum.</title>
        <authorList>
            <person name="Medvecky M."/>
            <person name="Cejkova D."/>
            <person name="Polansky O."/>
            <person name="Karasova D."/>
            <person name="Kubasova T."/>
            <person name="Cizek A."/>
            <person name="Rychlik I."/>
        </authorList>
    </citation>
    <scope>NUCLEOTIDE SEQUENCE [LARGE SCALE GENOMIC DNA]</scope>
    <source>
        <strain evidence="4">An178</strain>
    </source>
</reference>
<dbReference type="InterPro" id="IPR023577">
    <property type="entry name" value="CYTH_domain"/>
</dbReference>
<dbReference type="SUPFAM" id="SSF55154">
    <property type="entry name" value="CYTH-like phosphatases"/>
    <property type="match status" value="1"/>
</dbReference>
<feature type="domain" description="CYTH" evidence="1">
    <location>
        <begin position="4"/>
        <end position="181"/>
    </location>
</feature>
<comment type="caution">
    <text evidence="3">The sequence shown here is derived from an EMBL/GenBank/DDBJ whole genome shotgun (WGS) entry which is preliminary data.</text>
</comment>
<dbReference type="Gene3D" id="2.40.320.10">
    <property type="entry name" value="Hypothetical Protein Pfu-838710-001"/>
    <property type="match status" value="1"/>
</dbReference>
<evidence type="ECO:0000313" key="2">
    <source>
        <dbReference type="EMBL" id="MDC0827415.1"/>
    </source>
</evidence>
<keyword evidence="4" id="KW-1185">Reference proteome</keyword>
<evidence type="ECO:0000313" key="4">
    <source>
        <dbReference type="Proteomes" id="UP000195447"/>
    </source>
</evidence>
<accession>A0A1Y4M2C5</accession>
<evidence type="ECO:0000259" key="1">
    <source>
        <dbReference type="PROSITE" id="PS51707"/>
    </source>
</evidence>
<dbReference type="SMART" id="SM01118">
    <property type="entry name" value="CYTH"/>
    <property type="match status" value="1"/>
</dbReference>
<organism evidence="3 4">
    <name type="scientific">Faecalitalea cylindroides</name>
    <dbReference type="NCBI Taxonomy" id="39483"/>
    <lineage>
        <taxon>Bacteria</taxon>
        <taxon>Bacillati</taxon>
        <taxon>Bacillota</taxon>
        <taxon>Erysipelotrichia</taxon>
        <taxon>Erysipelotrichales</taxon>
        <taxon>Erysipelotrichaceae</taxon>
        <taxon>Faecalitalea</taxon>
    </lineage>
</organism>
<dbReference type="Pfam" id="PF01928">
    <property type="entry name" value="CYTH"/>
    <property type="match status" value="1"/>
</dbReference>
<name>A0A1Y4M2C5_9FIRM</name>
<reference evidence="3" key="2">
    <citation type="journal article" date="2018" name="BMC Genomics">
        <title>Whole genome sequencing and function prediction of 133 gut anaerobes isolated from chicken caecum in pure cultures.</title>
        <authorList>
            <person name="Medvecky M."/>
            <person name="Cejkova D."/>
            <person name="Polansky O."/>
            <person name="Karasova D."/>
            <person name="Kubasova T."/>
            <person name="Cizek A."/>
            <person name="Rychlik I."/>
        </authorList>
    </citation>
    <scope>NUCLEOTIDE SEQUENCE</scope>
    <source>
        <strain evidence="3">An178</strain>
    </source>
</reference>
<protein>
    <submittedName>
        <fullName evidence="3">CYTH domain-containing protein</fullName>
    </submittedName>
</protein>
<dbReference type="Proteomes" id="UP001220658">
    <property type="component" value="Unassembled WGS sequence"/>
</dbReference>
<reference evidence="2" key="3">
    <citation type="submission" date="2023-01" db="EMBL/GenBank/DDBJ databases">
        <title>Human gut microbiome strain richness.</title>
        <authorList>
            <person name="Chen-Liaw A."/>
        </authorList>
    </citation>
    <scope>NUCLEOTIDE SEQUENCE</scope>
    <source>
        <strain evidence="2">D55st1_G4_D55t1_190419</strain>
    </source>
</reference>
<dbReference type="InterPro" id="IPR033469">
    <property type="entry name" value="CYTH-like_dom_sf"/>
</dbReference>
<dbReference type="AlphaFoldDB" id="A0A1Y4M2C5"/>